<dbReference type="GO" id="GO:0036064">
    <property type="term" value="C:ciliary basal body"/>
    <property type="evidence" value="ECO:0007669"/>
    <property type="project" value="TreeGrafter"/>
</dbReference>
<reference evidence="9" key="1">
    <citation type="submission" date="2025-08" db="UniProtKB">
        <authorList>
            <consortium name="Ensembl"/>
        </authorList>
    </citation>
    <scope>IDENTIFICATION</scope>
</reference>
<dbReference type="GeneTree" id="ENSGT00940000170767"/>
<keyword evidence="10" id="KW-1185">Reference proteome</keyword>
<dbReference type="Pfam" id="PF13870">
    <property type="entry name" value="CCDC113_CCDC96_CC"/>
    <property type="match status" value="1"/>
</dbReference>
<dbReference type="GO" id="GO:0005930">
    <property type="term" value="C:axoneme"/>
    <property type="evidence" value="ECO:0007669"/>
    <property type="project" value="TreeGrafter"/>
</dbReference>
<accession>A0A3Q3BI62</accession>
<evidence type="ECO:0000256" key="4">
    <source>
        <dbReference type="ARBA" id="ARBA00023273"/>
    </source>
</evidence>
<evidence type="ECO:0000256" key="1">
    <source>
        <dbReference type="ARBA" id="ARBA00004138"/>
    </source>
</evidence>
<evidence type="ECO:0000256" key="6">
    <source>
        <dbReference type="ARBA" id="ARBA00044798"/>
    </source>
</evidence>
<comment type="similarity">
    <text evidence="5">Belongs to the CFAP263 family.</text>
</comment>
<keyword evidence="3 7" id="KW-0175">Coiled coil</keyword>
<dbReference type="OMA" id="HERIQDN"/>
<feature type="domain" description="CCDC113/CCDC96 coiled-coil" evidence="8">
    <location>
        <begin position="89"/>
        <end position="195"/>
    </location>
</feature>
<dbReference type="GO" id="GO:0060271">
    <property type="term" value="P:cilium assembly"/>
    <property type="evidence" value="ECO:0007669"/>
    <property type="project" value="TreeGrafter"/>
</dbReference>
<evidence type="ECO:0000256" key="7">
    <source>
        <dbReference type="SAM" id="Coils"/>
    </source>
</evidence>
<evidence type="ECO:0000313" key="9">
    <source>
        <dbReference type="Ensembl" id="ENSKMAP00000029813.1"/>
    </source>
</evidence>
<dbReference type="Ensembl" id="ENSKMAT00000030181.1">
    <property type="protein sequence ID" value="ENSKMAP00000029813.1"/>
    <property type="gene ID" value="ENSKMAG00000022051.1"/>
</dbReference>
<evidence type="ECO:0000313" key="10">
    <source>
        <dbReference type="Proteomes" id="UP000264800"/>
    </source>
</evidence>
<dbReference type="STRING" id="37003.ENSKMAP00000029813"/>
<evidence type="ECO:0000259" key="8">
    <source>
        <dbReference type="Pfam" id="PF13870"/>
    </source>
</evidence>
<dbReference type="AlphaFoldDB" id="A0A3Q3BI62"/>
<dbReference type="InterPro" id="IPR025254">
    <property type="entry name" value="CCDC113/CCDC96_CC"/>
</dbReference>
<dbReference type="InterPro" id="IPR051885">
    <property type="entry name" value="CC_CF"/>
</dbReference>
<feature type="coiled-coil region" evidence="7">
    <location>
        <begin position="123"/>
        <end position="189"/>
    </location>
</feature>
<evidence type="ECO:0000256" key="5">
    <source>
        <dbReference type="ARBA" id="ARBA00044506"/>
    </source>
</evidence>
<reference evidence="9" key="2">
    <citation type="submission" date="2025-09" db="UniProtKB">
        <authorList>
            <consortium name="Ensembl"/>
        </authorList>
    </citation>
    <scope>IDENTIFICATION</scope>
</reference>
<keyword evidence="2" id="KW-0970">Cilium biogenesis/degradation</keyword>
<proteinExistence type="inferred from homology"/>
<dbReference type="Proteomes" id="UP000264800">
    <property type="component" value="Unplaced"/>
</dbReference>
<organism evidence="9 10">
    <name type="scientific">Kryptolebias marmoratus</name>
    <name type="common">Mangrove killifish</name>
    <name type="synonym">Rivulus marmoratus</name>
    <dbReference type="NCBI Taxonomy" id="37003"/>
    <lineage>
        <taxon>Eukaryota</taxon>
        <taxon>Metazoa</taxon>
        <taxon>Chordata</taxon>
        <taxon>Craniata</taxon>
        <taxon>Vertebrata</taxon>
        <taxon>Euteleostomi</taxon>
        <taxon>Actinopterygii</taxon>
        <taxon>Neopterygii</taxon>
        <taxon>Teleostei</taxon>
        <taxon>Neoteleostei</taxon>
        <taxon>Acanthomorphata</taxon>
        <taxon>Ovalentaria</taxon>
        <taxon>Atherinomorphae</taxon>
        <taxon>Cyprinodontiformes</taxon>
        <taxon>Rivulidae</taxon>
        <taxon>Kryptolebias</taxon>
    </lineage>
</organism>
<comment type="subcellular location">
    <subcellularLocation>
        <location evidence="1">Cell projection</location>
        <location evidence="1">Cilium</location>
    </subcellularLocation>
</comment>
<evidence type="ECO:0000256" key="2">
    <source>
        <dbReference type="ARBA" id="ARBA00022794"/>
    </source>
</evidence>
<evidence type="ECO:0000256" key="3">
    <source>
        <dbReference type="ARBA" id="ARBA00023054"/>
    </source>
</evidence>
<keyword evidence="4" id="KW-0966">Cell projection</keyword>
<dbReference type="PANTHER" id="PTHR15654">
    <property type="entry name" value="COILED-COIL DOMAIN-CONTAINING PROTEIN 113-RELATED"/>
    <property type="match status" value="1"/>
</dbReference>
<sequence length="221" mass="25813">IGCLDPQDLDVERRQNLCSNLSDPLQLLTLEQKLYVLQREVTDTQQDQEKLQQKHERIQDNYKASVKEAELRLAEIRKAKKEFEHRLSKSMKDRQHFTLQFVLPLQEKLQTATLDSAELSNEITKRNLMLAKIDEEIQQAEKERLKAESLNQLLHKELTDYQAPDIMAYMSAKDKQKKLQQSIHSWERKVEIAEHLGMETGSTFVKEWVTLRSSVNSSVVP</sequence>
<protein>
    <recommendedName>
        <fullName evidence="6">Cilia- and flagella-associated protein 263</fullName>
    </recommendedName>
</protein>
<name>A0A3Q3BI62_KRYMA</name>
<feature type="coiled-coil region" evidence="7">
    <location>
        <begin position="34"/>
        <end position="86"/>
    </location>
</feature>
<dbReference type="PANTHER" id="PTHR15654:SF2">
    <property type="entry name" value="COILED-COIL DOMAIN-CONTAINING PROTEIN 113"/>
    <property type="match status" value="1"/>
</dbReference>